<dbReference type="PANTHER" id="PTHR43031:SF17">
    <property type="entry name" value="SULFURTRANSFERASE YTWF-RELATED"/>
    <property type="match status" value="1"/>
</dbReference>
<name>A0A7Y8H0T0_9BURK</name>
<dbReference type="PROSITE" id="PS50206">
    <property type="entry name" value="RHODANESE_3"/>
    <property type="match status" value="1"/>
</dbReference>
<evidence type="ECO:0000313" key="2">
    <source>
        <dbReference type="EMBL" id="NWF48071.1"/>
    </source>
</evidence>
<dbReference type="AlphaFoldDB" id="A0A7Y8H0T0"/>
<dbReference type="SUPFAM" id="SSF52821">
    <property type="entry name" value="Rhodanese/Cell cycle control phosphatase"/>
    <property type="match status" value="1"/>
</dbReference>
<dbReference type="EMBL" id="VYGV01000025">
    <property type="protein sequence ID" value="NWF48071.1"/>
    <property type="molecule type" value="Genomic_DNA"/>
</dbReference>
<feature type="domain" description="Rhodanese" evidence="1">
    <location>
        <begin position="24"/>
        <end position="113"/>
    </location>
</feature>
<dbReference type="InterPro" id="IPR036873">
    <property type="entry name" value="Rhodanese-like_dom_sf"/>
</dbReference>
<dbReference type="InterPro" id="IPR050229">
    <property type="entry name" value="GlpE_sulfurtransferase"/>
</dbReference>
<dbReference type="Pfam" id="PF00581">
    <property type="entry name" value="Rhodanese"/>
    <property type="match status" value="1"/>
</dbReference>
<keyword evidence="2" id="KW-0808">Transferase</keyword>
<organism evidence="2 3">
    <name type="scientific">Hydrogenophaga aromaticivorans</name>
    <dbReference type="NCBI Taxonomy" id="2610898"/>
    <lineage>
        <taxon>Bacteria</taxon>
        <taxon>Pseudomonadati</taxon>
        <taxon>Pseudomonadota</taxon>
        <taxon>Betaproteobacteria</taxon>
        <taxon>Burkholderiales</taxon>
        <taxon>Comamonadaceae</taxon>
        <taxon>Hydrogenophaga</taxon>
    </lineage>
</organism>
<dbReference type="InterPro" id="IPR001763">
    <property type="entry name" value="Rhodanese-like_dom"/>
</dbReference>
<keyword evidence="3" id="KW-1185">Reference proteome</keyword>
<sequence length="115" mass="13062">MISIHPTQLTEWLEQARSKSPDLRPVVLDVREPWELQTAAVKPDGFDLVHMPMRSVPARYLELDRNQPVACLCHHGARSAQVVHFLMQNGFSEVVNIHGGINAWARERDPSVPVY</sequence>
<evidence type="ECO:0000313" key="3">
    <source>
        <dbReference type="Proteomes" id="UP000545507"/>
    </source>
</evidence>
<dbReference type="GO" id="GO:0016740">
    <property type="term" value="F:transferase activity"/>
    <property type="evidence" value="ECO:0007669"/>
    <property type="project" value="UniProtKB-KW"/>
</dbReference>
<dbReference type="PANTHER" id="PTHR43031">
    <property type="entry name" value="FAD-DEPENDENT OXIDOREDUCTASE"/>
    <property type="match status" value="1"/>
</dbReference>
<gene>
    <name evidence="2" type="ORF">F3K02_22845</name>
</gene>
<accession>A0A7Y8H0T0</accession>
<dbReference type="SMART" id="SM00450">
    <property type="entry name" value="RHOD"/>
    <property type="match status" value="1"/>
</dbReference>
<evidence type="ECO:0000259" key="1">
    <source>
        <dbReference type="PROSITE" id="PS50206"/>
    </source>
</evidence>
<dbReference type="Proteomes" id="UP000545507">
    <property type="component" value="Unassembled WGS sequence"/>
</dbReference>
<dbReference type="Gene3D" id="3.40.250.10">
    <property type="entry name" value="Rhodanese-like domain"/>
    <property type="match status" value="1"/>
</dbReference>
<reference evidence="2 3" key="1">
    <citation type="submission" date="2019-09" db="EMBL/GenBank/DDBJ databases">
        <title>Hydrogenophaga aromatica sp. nov., isolated from a para-xylene-degrading enrichment culture.</title>
        <authorList>
            <person name="Tancsics A."/>
            <person name="Banerjee S."/>
        </authorList>
    </citation>
    <scope>NUCLEOTIDE SEQUENCE [LARGE SCALE GENOMIC DNA]</scope>
    <source>
        <strain evidence="2 3">D2P1</strain>
    </source>
</reference>
<proteinExistence type="predicted"/>
<dbReference type="RefSeq" id="WP_177138332.1">
    <property type="nucleotide sequence ID" value="NZ_JAGPWB010000021.1"/>
</dbReference>
<comment type="caution">
    <text evidence="2">The sequence shown here is derived from an EMBL/GenBank/DDBJ whole genome shotgun (WGS) entry which is preliminary data.</text>
</comment>
<protein>
    <submittedName>
        <fullName evidence="2">Sulfurtransferase</fullName>
    </submittedName>
</protein>